<dbReference type="InterPro" id="IPR027422">
    <property type="entry name" value="GGA1-3"/>
</dbReference>
<dbReference type="InterPro" id="IPR008942">
    <property type="entry name" value="ENTH_VHS"/>
</dbReference>
<dbReference type="Proteomes" id="UP000887574">
    <property type="component" value="Unplaced"/>
</dbReference>
<dbReference type="Pfam" id="PF18308">
    <property type="entry name" value="GGA_N-GAT"/>
    <property type="match status" value="1"/>
</dbReference>
<dbReference type="PROSITE" id="PS50909">
    <property type="entry name" value="GAT"/>
    <property type="match status" value="1"/>
</dbReference>
<keyword evidence="5" id="KW-0832">Ubl conjugation</keyword>
<evidence type="ECO:0000256" key="2">
    <source>
        <dbReference type="ARBA" id="ARBA00004412"/>
    </source>
</evidence>
<dbReference type="GO" id="GO:0031267">
    <property type="term" value="F:small GTPase binding"/>
    <property type="evidence" value="ECO:0007669"/>
    <property type="project" value="InterPro"/>
</dbReference>
<dbReference type="WBParaSite" id="jg20994">
    <property type="protein sequence ID" value="jg20994"/>
    <property type="gene ID" value="jg20994"/>
</dbReference>
<keyword evidence="6" id="KW-0653">Protein transport</keyword>
<organism evidence="9 10">
    <name type="scientific">Ditylenchus dipsaci</name>
    <dbReference type="NCBI Taxonomy" id="166011"/>
    <lineage>
        <taxon>Eukaryota</taxon>
        <taxon>Metazoa</taxon>
        <taxon>Ecdysozoa</taxon>
        <taxon>Nematoda</taxon>
        <taxon>Chromadorea</taxon>
        <taxon>Rhabditida</taxon>
        <taxon>Tylenchina</taxon>
        <taxon>Tylenchomorpha</taxon>
        <taxon>Sphaerularioidea</taxon>
        <taxon>Anguinidae</taxon>
        <taxon>Anguininae</taxon>
        <taxon>Ditylenchus</taxon>
    </lineage>
</organism>
<dbReference type="GO" id="GO:0043130">
    <property type="term" value="F:ubiquitin binding"/>
    <property type="evidence" value="ECO:0007669"/>
    <property type="project" value="InterPro"/>
</dbReference>
<dbReference type="InterPro" id="IPR004152">
    <property type="entry name" value="GAT_dom"/>
</dbReference>
<comment type="similarity">
    <text evidence="3">Belongs to the GGA protein family.</text>
</comment>
<reference evidence="10" key="1">
    <citation type="submission" date="2022-11" db="UniProtKB">
        <authorList>
            <consortium name="WormBaseParasite"/>
        </authorList>
    </citation>
    <scope>IDENTIFICATION</scope>
</reference>
<dbReference type="PANTHER" id="PTHR45905">
    <property type="entry name" value="GOLGI-LOCALIZED, GAMMA-ADAPTIN EAR CONTAINING, ARF BINDING PROTEIN"/>
    <property type="match status" value="1"/>
</dbReference>
<dbReference type="GO" id="GO:0034394">
    <property type="term" value="P:protein localization to cell surface"/>
    <property type="evidence" value="ECO:0007669"/>
    <property type="project" value="TreeGrafter"/>
</dbReference>
<dbReference type="Gene3D" id="2.60.40.1230">
    <property type="match status" value="1"/>
</dbReference>
<evidence type="ECO:0000256" key="3">
    <source>
        <dbReference type="ARBA" id="ARBA00008099"/>
    </source>
</evidence>
<evidence type="ECO:0000259" key="7">
    <source>
        <dbReference type="PROSITE" id="PS50179"/>
    </source>
</evidence>
<dbReference type="PANTHER" id="PTHR45905:SF1">
    <property type="entry name" value="GOLGI-LOCALIZED, GAMMA-ADAPTIN EAR CONTAINING, ARF BINDING PROTEIN"/>
    <property type="match status" value="1"/>
</dbReference>
<dbReference type="GO" id="GO:0005769">
    <property type="term" value="C:early endosome"/>
    <property type="evidence" value="ECO:0007669"/>
    <property type="project" value="UniProtKB-SubCell"/>
</dbReference>
<evidence type="ECO:0000256" key="1">
    <source>
        <dbReference type="ARBA" id="ARBA00004150"/>
    </source>
</evidence>
<feature type="domain" description="GAT" evidence="8">
    <location>
        <begin position="226"/>
        <end position="381"/>
    </location>
</feature>
<evidence type="ECO:0000313" key="10">
    <source>
        <dbReference type="WBParaSite" id="jg20994"/>
    </source>
</evidence>
<dbReference type="Gene3D" id="1.20.58.160">
    <property type="match status" value="1"/>
</dbReference>
<dbReference type="Gene3D" id="1.25.40.90">
    <property type="match status" value="1"/>
</dbReference>
<evidence type="ECO:0000256" key="4">
    <source>
        <dbReference type="ARBA" id="ARBA00022448"/>
    </source>
</evidence>
<comment type="subcellular location">
    <subcellularLocation>
        <location evidence="2">Early endosome</location>
    </subcellularLocation>
    <subcellularLocation>
        <location evidence="1">Golgi apparatus</location>
        <location evidence="1">trans-Golgi network membrane</location>
        <topology evidence="1">Peripheral membrane protein</topology>
    </subcellularLocation>
</comment>
<dbReference type="PROSITE" id="PS50179">
    <property type="entry name" value="VHS"/>
    <property type="match status" value="1"/>
</dbReference>
<keyword evidence="4" id="KW-0813">Transport</keyword>
<dbReference type="SUPFAM" id="SSF49348">
    <property type="entry name" value="Clathrin adaptor appendage domain"/>
    <property type="match status" value="1"/>
</dbReference>
<dbReference type="AlphaFoldDB" id="A0A915DMB8"/>
<evidence type="ECO:0000313" key="9">
    <source>
        <dbReference type="Proteomes" id="UP000887574"/>
    </source>
</evidence>
<protein>
    <submittedName>
        <fullName evidence="10">ADP-ribosylation factor-binding protein GGA1</fullName>
    </submittedName>
</protein>
<evidence type="ECO:0000256" key="6">
    <source>
        <dbReference type="ARBA" id="ARBA00022927"/>
    </source>
</evidence>
<name>A0A915DMB8_9BILA</name>
<dbReference type="InterPro" id="IPR041198">
    <property type="entry name" value="GGA_N-GAT"/>
</dbReference>
<dbReference type="Gene3D" id="1.20.5.170">
    <property type="match status" value="1"/>
</dbReference>
<dbReference type="Pfam" id="PF00790">
    <property type="entry name" value="VHS"/>
    <property type="match status" value="1"/>
</dbReference>
<evidence type="ECO:0000256" key="5">
    <source>
        <dbReference type="ARBA" id="ARBA00022843"/>
    </source>
</evidence>
<dbReference type="SUPFAM" id="SSF89009">
    <property type="entry name" value="GAT-like domain"/>
    <property type="match status" value="1"/>
</dbReference>
<dbReference type="InterPro" id="IPR013041">
    <property type="entry name" value="Clathrin_app_Ig-like_sf"/>
</dbReference>
<proteinExistence type="inferred from homology"/>
<dbReference type="SMART" id="SM00288">
    <property type="entry name" value="VHS"/>
    <property type="match status" value="1"/>
</dbReference>
<keyword evidence="9" id="KW-1185">Reference proteome</keyword>
<dbReference type="InterPro" id="IPR002014">
    <property type="entry name" value="VHS_dom"/>
</dbReference>
<evidence type="ECO:0000259" key="8">
    <source>
        <dbReference type="PROSITE" id="PS50909"/>
    </source>
</evidence>
<dbReference type="GO" id="GO:0006893">
    <property type="term" value="P:Golgi to plasma membrane transport"/>
    <property type="evidence" value="ECO:0007669"/>
    <property type="project" value="TreeGrafter"/>
</dbReference>
<sequence>MRVVRGQFWNLRNSLIASETLATWSREFHCLCLVATMVSQSPTIGISASDQTSKQPSIPREWTLFARSTDPFLEPSESQAFFEKLLCKINQQYDAPQTAFQLLAHKLLSPDQVETLRTLQVLDHLVRQAGSRVAVEVGKFKFLNNFIRLLSPKYQGLKTSEAVRHKAIELLYLWKESLRHLEKIGQVYELLKKQKVIDQDPQPHHRIPTIQCIQQKSSPKLATFEDEQKAQLLAELLKSSRPEDLQAANRMIKSMVRAEDQKVERYHKRKELLESVAGQAETLWSMLGGESQEDLNGTSVEWLNATGNAEKEVSMEKYIRMKEMFESLQAFRPTLFRYASEAAENSNEGNNEEQAQWILADILALNDQINVCLQAFQQMNVPPQPASTSKDLISIWESCNNTEDVKILSAANSPAIVRRAIAGKDSARSSNALEKENGLVDNSPQMSNIIEELNDLDLIQTKPLEITTRLLAISLKPHKNGDFLLDDVSVRADQLEIVTSAQPIVFVHQNQLQAILYRSKEIENHSPLLKNAIFYIVILNSTNPLPITNVHLQMGSTNSLVNSRLLQASDTNLKAFHPVSPVENIRQVFILLPLTDTIKKAEVHYTVSFEMHDGKGETKCEGHLTTEWS</sequence>
<dbReference type="InterPro" id="IPR038425">
    <property type="entry name" value="GAT_sf"/>
</dbReference>
<accession>A0A915DMB8</accession>
<dbReference type="GO" id="GO:0005802">
    <property type="term" value="C:trans-Golgi network"/>
    <property type="evidence" value="ECO:0007669"/>
    <property type="project" value="InterPro"/>
</dbReference>
<dbReference type="SUPFAM" id="SSF48464">
    <property type="entry name" value="ENTH/VHS domain"/>
    <property type="match status" value="1"/>
</dbReference>
<feature type="domain" description="VHS" evidence="7">
    <location>
        <begin position="89"/>
        <end position="199"/>
    </location>
</feature>
<dbReference type="GO" id="GO:0006886">
    <property type="term" value="P:intracellular protein transport"/>
    <property type="evidence" value="ECO:0007669"/>
    <property type="project" value="InterPro"/>
</dbReference>
<dbReference type="GO" id="GO:0035091">
    <property type="term" value="F:phosphatidylinositol binding"/>
    <property type="evidence" value="ECO:0007669"/>
    <property type="project" value="InterPro"/>
</dbReference>